<dbReference type="SMART" id="SM00369">
    <property type="entry name" value="LRR_TYP"/>
    <property type="match status" value="3"/>
</dbReference>
<dbReference type="InterPro" id="IPR001611">
    <property type="entry name" value="Leu-rich_rpt"/>
</dbReference>
<keyword evidence="5" id="KW-1185">Reference proteome</keyword>
<dbReference type="FunFam" id="3.80.10.10:FF:000320">
    <property type="entry name" value="Protein phosphatase 1 regulatory subunit pprA"/>
    <property type="match status" value="1"/>
</dbReference>
<dbReference type="Proteomes" id="UP001157006">
    <property type="component" value="Chromosome 1L"/>
</dbReference>
<dbReference type="PANTHER" id="PTHR15454">
    <property type="entry name" value="NISCHARIN RELATED"/>
    <property type="match status" value="1"/>
</dbReference>
<evidence type="ECO:0000256" key="3">
    <source>
        <dbReference type="SAM" id="MobiDB-lite"/>
    </source>
</evidence>
<feature type="region of interest" description="Disordered" evidence="3">
    <location>
        <begin position="81"/>
        <end position="161"/>
    </location>
</feature>
<evidence type="ECO:0000313" key="4">
    <source>
        <dbReference type="EMBL" id="CAI8585574.1"/>
    </source>
</evidence>
<organism evidence="4 5">
    <name type="scientific">Vicia faba</name>
    <name type="common">Broad bean</name>
    <name type="synonym">Faba vulgaris</name>
    <dbReference type="NCBI Taxonomy" id="3906"/>
    <lineage>
        <taxon>Eukaryota</taxon>
        <taxon>Viridiplantae</taxon>
        <taxon>Streptophyta</taxon>
        <taxon>Embryophyta</taxon>
        <taxon>Tracheophyta</taxon>
        <taxon>Spermatophyta</taxon>
        <taxon>Magnoliopsida</taxon>
        <taxon>eudicotyledons</taxon>
        <taxon>Gunneridae</taxon>
        <taxon>Pentapetalae</taxon>
        <taxon>rosids</taxon>
        <taxon>fabids</taxon>
        <taxon>Fabales</taxon>
        <taxon>Fabaceae</taxon>
        <taxon>Papilionoideae</taxon>
        <taxon>50 kb inversion clade</taxon>
        <taxon>NPAAA clade</taxon>
        <taxon>Hologalegina</taxon>
        <taxon>IRL clade</taxon>
        <taxon>Fabeae</taxon>
        <taxon>Vicia</taxon>
    </lineage>
</organism>
<keyword evidence="1" id="KW-0433">Leucine-rich repeat</keyword>
<feature type="compositionally biased region" description="Basic and acidic residues" evidence="3">
    <location>
        <begin position="114"/>
        <end position="128"/>
    </location>
</feature>
<dbReference type="Pfam" id="PF13516">
    <property type="entry name" value="LRR_6"/>
    <property type="match status" value="1"/>
</dbReference>
<name>A0AAV0YJ23_VICFA</name>
<protein>
    <recommendedName>
        <fullName evidence="6">Outer arm dynein light chain 1 protein</fullName>
    </recommendedName>
</protein>
<reference evidence="4 5" key="1">
    <citation type="submission" date="2023-01" db="EMBL/GenBank/DDBJ databases">
        <authorList>
            <person name="Kreplak J."/>
        </authorList>
    </citation>
    <scope>NUCLEOTIDE SEQUENCE [LARGE SCALE GENOMIC DNA]</scope>
</reference>
<dbReference type="InterPro" id="IPR003591">
    <property type="entry name" value="Leu-rich_rpt_typical-subtyp"/>
</dbReference>
<gene>
    <name evidence="4" type="ORF">VFH_I213000</name>
</gene>
<dbReference type="Pfam" id="PF13855">
    <property type="entry name" value="LRR_8"/>
    <property type="match status" value="1"/>
</dbReference>
<dbReference type="GO" id="GO:0005737">
    <property type="term" value="C:cytoplasm"/>
    <property type="evidence" value="ECO:0007669"/>
    <property type="project" value="TreeGrafter"/>
</dbReference>
<dbReference type="SUPFAM" id="SSF52075">
    <property type="entry name" value="Outer arm dynein light chain 1"/>
    <property type="match status" value="1"/>
</dbReference>
<sequence>MAIMSCFSILNEFKVKKKAGKEKSTKKNSGTLISKLQHSVSSKSYDLEPATFDLTVTNGFMKNSRSDVRVMPLESPMKAGVGEVYEGGDETENENPSSIKRELSGFDIQSDEPVAIKEGYDPKEKNQVSDELEDQSDRYSRKSDDTNHSGHVSDPGIGKSDFLASPNLMRSCSNLESKDVRSQINEYSCPSKSLSFEDYCDLSTNPMDNLKRSRSVKSHCSADRVMLKRHSISQILPSGSKKLWWKLFLRSQTNIHRTFSRKSKLVPAISSLSDQLGYSSNTLEPKHLKAMKHVQSSVSITAQSISEIIDGDDQRQNRFPNQWLAFSKESSSYDRVDAWIKDLEIQEPVPEDGVLDYNARSISFPSFPEAGRPMIGSTSQLTYSNSNLSKDILKANSMVQSLNPGSSVAHISGVGIKAIPVISYFSNLRYVNLSNNFIVSIIPGCLPKSVQTLNLSRNKISTIDGLKELTRLRVLDLSYNCISRIGQGLSSCTLVKELYLAGNKINDIEGLHRLFKLTVLDLSFNKITSTKSLGQLVANYNSLQALNLLGNAIQRNIGNQQLNKSVSGLLPNLVFLNKQPFKNKRAAQNIFIDSVTNAALGNSNKRSSGRRSMNRVGQLREGSSVTSKGRNGTRR</sequence>
<dbReference type="Gene3D" id="3.80.10.10">
    <property type="entry name" value="Ribonuclease Inhibitor"/>
    <property type="match status" value="2"/>
</dbReference>
<dbReference type="AlphaFoldDB" id="A0AAV0YJ23"/>
<feature type="compositionally biased region" description="Basic and acidic residues" evidence="3">
    <location>
        <begin position="135"/>
        <end position="148"/>
    </location>
</feature>
<evidence type="ECO:0008006" key="6">
    <source>
        <dbReference type="Google" id="ProtNLM"/>
    </source>
</evidence>
<dbReference type="PROSITE" id="PS51450">
    <property type="entry name" value="LRR"/>
    <property type="match status" value="4"/>
</dbReference>
<evidence type="ECO:0000256" key="2">
    <source>
        <dbReference type="ARBA" id="ARBA00022737"/>
    </source>
</evidence>
<proteinExistence type="predicted"/>
<keyword evidence="2" id="KW-0677">Repeat</keyword>
<feature type="compositionally biased region" description="Polar residues" evidence="3">
    <location>
        <begin position="621"/>
        <end position="635"/>
    </location>
</feature>
<dbReference type="EMBL" id="OX451736">
    <property type="protein sequence ID" value="CAI8585574.1"/>
    <property type="molecule type" value="Genomic_DNA"/>
</dbReference>
<dbReference type="PANTHER" id="PTHR15454:SF37">
    <property type="entry name" value="OUTER ARM DYNEIN LIGHT CHAIN 1 PROTEIN"/>
    <property type="match status" value="1"/>
</dbReference>
<evidence type="ECO:0000313" key="5">
    <source>
        <dbReference type="Proteomes" id="UP001157006"/>
    </source>
</evidence>
<feature type="region of interest" description="Disordered" evidence="3">
    <location>
        <begin position="602"/>
        <end position="635"/>
    </location>
</feature>
<evidence type="ECO:0000256" key="1">
    <source>
        <dbReference type="ARBA" id="ARBA00022614"/>
    </source>
</evidence>
<dbReference type="InterPro" id="IPR032675">
    <property type="entry name" value="LRR_dom_sf"/>
</dbReference>
<dbReference type="SMART" id="SM00365">
    <property type="entry name" value="LRR_SD22"/>
    <property type="match status" value="4"/>
</dbReference>
<accession>A0AAV0YJ23</accession>